<dbReference type="Proteomes" id="UP000184074">
    <property type="component" value="Unassembled WGS sequence"/>
</dbReference>
<dbReference type="STRING" id="1508389.SAMN05444003_1332"/>
<dbReference type="SUPFAM" id="SSF52540">
    <property type="entry name" value="P-loop containing nucleoside triphosphate hydrolases"/>
    <property type="match status" value="1"/>
</dbReference>
<protein>
    <recommendedName>
        <fullName evidence="3">ATPase</fullName>
    </recommendedName>
</protein>
<accession>A0A1M5NCX0</accession>
<dbReference type="Gene3D" id="3.40.50.300">
    <property type="entry name" value="P-loop containing nucleotide triphosphate hydrolases"/>
    <property type="match status" value="1"/>
</dbReference>
<evidence type="ECO:0000313" key="2">
    <source>
        <dbReference type="Proteomes" id="UP000184074"/>
    </source>
</evidence>
<organism evidence="1 2">
    <name type="scientific">Cognatiyoonia sediminum</name>
    <dbReference type="NCBI Taxonomy" id="1508389"/>
    <lineage>
        <taxon>Bacteria</taxon>
        <taxon>Pseudomonadati</taxon>
        <taxon>Pseudomonadota</taxon>
        <taxon>Alphaproteobacteria</taxon>
        <taxon>Rhodobacterales</taxon>
        <taxon>Paracoccaceae</taxon>
        <taxon>Cognatiyoonia</taxon>
    </lineage>
</organism>
<reference evidence="1 2" key="1">
    <citation type="submission" date="2016-11" db="EMBL/GenBank/DDBJ databases">
        <authorList>
            <person name="Jaros S."/>
            <person name="Januszkiewicz K."/>
            <person name="Wedrychowicz H."/>
        </authorList>
    </citation>
    <scope>NUCLEOTIDE SEQUENCE [LARGE SCALE GENOMIC DNA]</scope>
    <source>
        <strain evidence="1 2">DSM 28715</strain>
    </source>
</reference>
<evidence type="ECO:0000313" key="1">
    <source>
        <dbReference type="EMBL" id="SHG87305.1"/>
    </source>
</evidence>
<gene>
    <name evidence="1" type="ORF">SAMN05444003_1332</name>
</gene>
<sequence>MNMQVSNGVQAPPAPKRLEGMQLPLSMMRDILIKTMFRRNIEMVSDMSKIICLPIPVTQELMDLARSQLLVEATGTLNANSGNEMGYRLTDAGKSRALDALAQSEYFGAMPVPLDVYHEQIKRQSIRNISVSRERLTTAMGHLILPEDLLDNLGPAVGAGRSILMYGPPGNGKSSISNGIRDALGDKIYVPRAIEYSGQVITVYDPIVHSAAEEQVDDPNSLRRTSGRFDTRYVRCERPTVITGGELSLDMLDLVYNETARTYQAPLQLKSTGGIFIVDDLGRQAEPPQALVNRWIVPLEENKDILALQSGEKFEVPFDTLVIFSTNFHPNEIFDKAALRRIFYKIKIDGPNQENFLKIFAMVARKRQMPLDEGALIHLLNNRYPEIDNEYANYQPIFLIDQMISICEFEGIPNQMTPELIDRAWANMFVKEEVIVH</sequence>
<keyword evidence="2" id="KW-1185">Reference proteome</keyword>
<dbReference type="InterPro" id="IPR027417">
    <property type="entry name" value="P-loop_NTPase"/>
</dbReference>
<dbReference type="OrthoDB" id="9783370at2"/>
<dbReference type="EMBL" id="FQXB01000001">
    <property type="protein sequence ID" value="SHG87305.1"/>
    <property type="molecule type" value="Genomic_DNA"/>
</dbReference>
<dbReference type="AlphaFoldDB" id="A0A1M5NCX0"/>
<dbReference type="RefSeq" id="WP_072900028.1">
    <property type="nucleotide sequence ID" value="NZ_FQXB01000001.1"/>
</dbReference>
<proteinExistence type="predicted"/>
<evidence type="ECO:0008006" key="3">
    <source>
        <dbReference type="Google" id="ProtNLM"/>
    </source>
</evidence>
<name>A0A1M5NCX0_9RHOB</name>